<dbReference type="InterPro" id="IPR041165">
    <property type="entry name" value="Cas6_N_arch"/>
</dbReference>
<evidence type="ECO:0000313" key="4">
    <source>
        <dbReference type="Proteomes" id="UP000003980"/>
    </source>
</evidence>
<keyword evidence="4" id="KW-1185">Reference proteome</keyword>
<feature type="domain" description="Cas6 N-terminal" evidence="2">
    <location>
        <begin position="5"/>
        <end position="116"/>
    </location>
</feature>
<dbReference type="OrthoDB" id="34699at2157"/>
<dbReference type="Gene3D" id="3.30.70.1900">
    <property type="match status" value="1"/>
</dbReference>
<evidence type="ECO:0000259" key="1">
    <source>
        <dbReference type="Pfam" id="PF10040"/>
    </source>
</evidence>
<gene>
    <name evidence="3" type="ORF">MetMK1DRAFT_00002330</name>
</gene>
<dbReference type="Pfam" id="PF10040">
    <property type="entry name" value="CRISPR_Cas6"/>
    <property type="match status" value="1"/>
</dbReference>
<dbReference type="AlphaFoldDB" id="H2C3Y8"/>
<sequence>MTFIVSIHLSVTPRRDVVLPPMTSKVVKSFLTVKNLNLDWEDINRRPYQITPLILNGNYMYARKGEPGTPLTLRGGVTAHCRVSFATKEVRPEFFTEMDGILETPYGEFQFGTYKFEVVELDKLRLTHHRVLMKFRTTTLLTNLYMLPPMLKGKFREVNRLVPQPSLLISSLVSIWNSVAEPKEMILLKERETTPYYLGRIADLIMMETGYNVRPETALIGKSDQGKMREARGFTGWVKYEILGSPRTRERIGRLLALANHLGVGRSRGLGFGVVEVKELQGGET</sequence>
<dbReference type="Proteomes" id="UP000003980">
    <property type="component" value="Unassembled WGS sequence"/>
</dbReference>
<organism evidence="3 4">
    <name type="scientific">Metallosphaera yellowstonensis MK1</name>
    <dbReference type="NCBI Taxonomy" id="671065"/>
    <lineage>
        <taxon>Archaea</taxon>
        <taxon>Thermoproteota</taxon>
        <taxon>Thermoprotei</taxon>
        <taxon>Sulfolobales</taxon>
        <taxon>Sulfolobaceae</taxon>
        <taxon>Metallosphaera</taxon>
    </lineage>
</organism>
<protein>
    <submittedName>
        <fullName evidence="3">Uncharacterized protein</fullName>
    </submittedName>
</protein>
<evidence type="ECO:0000259" key="2">
    <source>
        <dbReference type="Pfam" id="PF17952"/>
    </source>
</evidence>
<name>H2C3Y8_9CREN</name>
<proteinExistence type="predicted"/>
<dbReference type="eggNOG" id="arCOG01439">
    <property type="taxonomic scope" value="Archaea"/>
</dbReference>
<dbReference type="HOGENOM" id="CLU_929391_0_0_2"/>
<evidence type="ECO:0000313" key="3">
    <source>
        <dbReference type="EMBL" id="EHP69731.1"/>
    </source>
</evidence>
<reference evidence="3 4" key="1">
    <citation type="submission" date="2012-01" db="EMBL/GenBank/DDBJ databases">
        <title>Improved High-Quality Draft sequence of Metallosphaera yellowstonensis MK1.</title>
        <authorList>
            <consortium name="US DOE Joint Genome Institute"/>
            <person name="Lucas S."/>
            <person name="Han J."/>
            <person name="Cheng J.-F."/>
            <person name="Goodwin L."/>
            <person name="Pitluck S."/>
            <person name="Peters L."/>
            <person name="Teshima H."/>
            <person name="Detter J.C."/>
            <person name="Han C."/>
            <person name="Tapia R."/>
            <person name="Land M."/>
            <person name="Hauser L."/>
            <person name="Kyrpides N."/>
            <person name="Kozubal M."/>
            <person name="Macur R.E."/>
            <person name="Jay Z."/>
            <person name="Inskeep W."/>
            <person name="Woyke T."/>
        </authorList>
    </citation>
    <scope>NUCLEOTIDE SEQUENCE [LARGE SCALE GENOMIC DNA]</scope>
    <source>
        <strain evidence="3 4">MK1</strain>
    </source>
</reference>
<dbReference type="EMBL" id="JH597761">
    <property type="protein sequence ID" value="EHP69731.1"/>
    <property type="molecule type" value="Genomic_DNA"/>
</dbReference>
<feature type="domain" description="CRISPR-associated protein Cas6 C-terminal" evidence="1">
    <location>
        <begin position="135"/>
        <end position="275"/>
    </location>
</feature>
<dbReference type="Pfam" id="PF17952">
    <property type="entry name" value="Cas6_N"/>
    <property type="match status" value="1"/>
</dbReference>
<dbReference type="RefSeq" id="WP_009069793.1">
    <property type="nucleotide sequence ID" value="NZ_JH597761.1"/>
</dbReference>
<dbReference type="InterPro" id="IPR019267">
    <property type="entry name" value="CRISPR-assoc_Cas6_C"/>
</dbReference>
<accession>H2C3Y8</accession>
<dbReference type="Gene3D" id="2.40.30.310">
    <property type="match status" value="1"/>
</dbReference>